<dbReference type="Gene3D" id="1.10.10.10">
    <property type="entry name" value="Winged helix-like DNA-binding domain superfamily/Winged helix DNA-binding domain"/>
    <property type="match status" value="1"/>
</dbReference>
<dbReference type="AlphaFoldDB" id="A0A1G2QJY9"/>
<dbReference type="EMBL" id="MHTK01000001">
    <property type="protein sequence ID" value="OHA60261.1"/>
    <property type="molecule type" value="Genomic_DNA"/>
</dbReference>
<protein>
    <recommendedName>
        <fullName evidence="4">HTH deoR-type domain-containing protein</fullName>
    </recommendedName>
</protein>
<reference evidence="2 3" key="1">
    <citation type="journal article" date="2016" name="Nat. Commun.">
        <title>Thousands of microbial genomes shed light on interconnected biogeochemical processes in an aquifer system.</title>
        <authorList>
            <person name="Anantharaman K."/>
            <person name="Brown C.T."/>
            <person name="Hug L.A."/>
            <person name="Sharon I."/>
            <person name="Castelle C.J."/>
            <person name="Probst A.J."/>
            <person name="Thomas B.C."/>
            <person name="Singh A."/>
            <person name="Wilkins M.J."/>
            <person name="Karaoz U."/>
            <person name="Brodie E.L."/>
            <person name="Williams K.H."/>
            <person name="Hubbard S.S."/>
            <person name="Banfield J.F."/>
        </authorList>
    </citation>
    <scope>NUCLEOTIDE SEQUENCE [LARGE SCALE GENOMIC DNA]</scope>
</reference>
<feature type="compositionally biased region" description="Polar residues" evidence="1">
    <location>
        <begin position="192"/>
        <end position="207"/>
    </location>
</feature>
<dbReference type="Proteomes" id="UP000177838">
    <property type="component" value="Unassembled WGS sequence"/>
</dbReference>
<proteinExistence type="predicted"/>
<gene>
    <name evidence="2" type="ORF">A2589_03810</name>
</gene>
<evidence type="ECO:0008006" key="4">
    <source>
        <dbReference type="Google" id="ProtNLM"/>
    </source>
</evidence>
<comment type="caution">
    <text evidence="2">The sequence shown here is derived from an EMBL/GenBank/DDBJ whole genome shotgun (WGS) entry which is preliminary data.</text>
</comment>
<evidence type="ECO:0000313" key="2">
    <source>
        <dbReference type="EMBL" id="OHA60261.1"/>
    </source>
</evidence>
<organism evidence="2 3">
    <name type="scientific">Candidatus Vogelbacteria bacterium RIFOXYD1_FULL_46_19</name>
    <dbReference type="NCBI Taxonomy" id="1802439"/>
    <lineage>
        <taxon>Bacteria</taxon>
        <taxon>Candidatus Vogeliibacteriota</taxon>
    </lineage>
</organism>
<dbReference type="InterPro" id="IPR036388">
    <property type="entry name" value="WH-like_DNA-bd_sf"/>
</dbReference>
<feature type="region of interest" description="Disordered" evidence="1">
    <location>
        <begin position="175"/>
        <end position="238"/>
    </location>
</feature>
<accession>A0A1G2QJY9</accession>
<name>A0A1G2QJY9_9BACT</name>
<evidence type="ECO:0000313" key="3">
    <source>
        <dbReference type="Proteomes" id="UP000177838"/>
    </source>
</evidence>
<evidence type="ECO:0000256" key="1">
    <source>
        <dbReference type="SAM" id="MobiDB-lite"/>
    </source>
</evidence>
<dbReference type="STRING" id="1802439.A2589_03810"/>
<sequence length="299" mass="32519">MEKDSSLSKGQTGERQDQIAVLDFVLAKNERLASALYMVTGFMPDSEPLKWRLREVTVAVFTDINRLFADVSTLVKKDKSWSGYLNLDEVVGAIGQIVSLIGLALSANTASQMNLTILKSEYENLAKTLADNFSSAGLNHYLLSGRERYLPLLRTKENFTSSFLSAPTASGYGDLATRPISNPRVPADQLTGDKSSYRTNVTPQSAAGLSRPGAGSAATGRPPAGRSSIGQGDQASDKASRRGVILKYLEGRPWTSIKDIARAVPDCSVKTVQRELVELVDTGVLKKTGERRWSRYQLA</sequence>